<dbReference type="Pfam" id="PF13977">
    <property type="entry name" value="TetR_C_6"/>
    <property type="match status" value="1"/>
</dbReference>
<feature type="DNA-binding region" description="H-T-H motif" evidence="5">
    <location>
        <begin position="32"/>
        <end position="51"/>
    </location>
</feature>
<dbReference type="PANTHER" id="PTHR30055">
    <property type="entry name" value="HTH-TYPE TRANSCRIPTIONAL REGULATOR RUTR"/>
    <property type="match status" value="1"/>
</dbReference>
<organism evidence="8 9">
    <name type="scientific">Nonomuraea montanisoli</name>
    <dbReference type="NCBI Taxonomy" id="2741721"/>
    <lineage>
        <taxon>Bacteria</taxon>
        <taxon>Bacillati</taxon>
        <taxon>Actinomycetota</taxon>
        <taxon>Actinomycetes</taxon>
        <taxon>Streptosporangiales</taxon>
        <taxon>Streptosporangiaceae</taxon>
        <taxon>Nonomuraea</taxon>
    </lineage>
</organism>
<keyword evidence="4" id="KW-0804">Transcription</keyword>
<evidence type="ECO:0000256" key="6">
    <source>
        <dbReference type="SAM" id="MobiDB-lite"/>
    </source>
</evidence>
<evidence type="ECO:0000259" key="7">
    <source>
        <dbReference type="PROSITE" id="PS50977"/>
    </source>
</evidence>
<gene>
    <name evidence="8" type="ORF">HTZ77_41635</name>
</gene>
<name>A0A7Y6IGR7_9ACTN</name>
<keyword evidence="1" id="KW-0678">Repressor</keyword>
<evidence type="ECO:0000256" key="1">
    <source>
        <dbReference type="ARBA" id="ARBA00022491"/>
    </source>
</evidence>
<dbReference type="InterPro" id="IPR050109">
    <property type="entry name" value="HTH-type_TetR-like_transc_reg"/>
</dbReference>
<feature type="compositionally biased region" description="Low complexity" evidence="6">
    <location>
        <begin position="195"/>
        <end position="210"/>
    </location>
</feature>
<comment type="caution">
    <text evidence="8">The sequence shown here is derived from an EMBL/GenBank/DDBJ whole genome shotgun (WGS) entry which is preliminary data.</text>
</comment>
<reference evidence="8 9" key="1">
    <citation type="submission" date="2020-06" db="EMBL/GenBank/DDBJ databases">
        <title>Nonomuraea sp. SMC257, a novel actinomycete isolated from soil.</title>
        <authorList>
            <person name="Chanama M."/>
        </authorList>
    </citation>
    <scope>NUCLEOTIDE SEQUENCE [LARGE SCALE GENOMIC DNA]</scope>
    <source>
        <strain evidence="8 9">SMC257</strain>
    </source>
</reference>
<proteinExistence type="predicted"/>
<dbReference type="GO" id="GO:0003700">
    <property type="term" value="F:DNA-binding transcription factor activity"/>
    <property type="evidence" value="ECO:0007669"/>
    <property type="project" value="TreeGrafter"/>
</dbReference>
<sequence>MRVTRAEAKERNRRALLESARQVVARDGHRARLEEIAELAGLTTGAVYSLFGSKDGLLIALLTDHLGPHYEDLEQAVPAGLGLADAVGAFARHYRRLCDDPDARRHLSFEISMQDMALRDPGLGPRFAASVRAHEERLTALFAGRAHDGAALTPRQARRLATALRGLLIGLSQGVVLGLIGPIPEPHPSEPDASEPPSSGPDASGPRPSGQDAGEEDASERYFSDVARALITPPVLGPP</sequence>
<dbReference type="Proteomes" id="UP000586042">
    <property type="component" value="Unassembled WGS sequence"/>
</dbReference>
<dbReference type="PRINTS" id="PR00455">
    <property type="entry name" value="HTHTETR"/>
</dbReference>
<dbReference type="AlphaFoldDB" id="A0A7Y6IGR7"/>
<dbReference type="InterPro" id="IPR009057">
    <property type="entry name" value="Homeodomain-like_sf"/>
</dbReference>
<dbReference type="InterPro" id="IPR036271">
    <property type="entry name" value="Tet_transcr_reg_TetR-rel_C_sf"/>
</dbReference>
<evidence type="ECO:0000313" key="9">
    <source>
        <dbReference type="Proteomes" id="UP000586042"/>
    </source>
</evidence>
<accession>A0A7Y6IGR7</accession>
<dbReference type="EMBL" id="JABWGN010000024">
    <property type="protein sequence ID" value="NUW37857.1"/>
    <property type="molecule type" value="Genomic_DNA"/>
</dbReference>
<feature type="region of interest" description="Disordered" evidence="6">
    <location>
        <begin position="182"/>
        <end position="224"/>
    </location>
</feature>
<dbReference type="InterPro" id="IPR039538">
    <property type="entry name" value="BetI_C"/>
</dbReference>
<dbReference type="SUPFAM" id="SSF46689">
    <property type="entry name" value="Homeodomain-like"/>
    <property type="match status" value="1"/>
</dbReference>
<dbReference type="SUPFAM" id="SSF48498">
    <property type="entry name" value="Tetracyclin repressor-like, C-terminal domain"/>
    <property type="match status" value="1"/>
</dbReference>
<evidence type="ECO:0000256" key="4">
    <source>
        <dbReference type="ARBA" id="ARBA00023163"/>
    </source>
</evidence>
<dbReference type="Pfam" id="PF00440">
    <property type="entry name" value="TetR_N"/>
    <property type="match status" value="1"/>
</dbReference>
<keyword evidence="3 5" id="KW-0238">DNA-binding</keyword>
<dbReference type="GO" id="GO:0000976">
    <property type="term" value="F:transcription cis-regulatory region binding"/>
    <property type="evidence" value="ECO:0007669"/>
    <property type="project" value="TreeGrafter"/>
</dbReference>
<dbReference type="PROSITE" id="PS50977">
    <property type="entry name" value="HTH_TETR_2"/>
    <property type="match status" value="1"/>
</dbReference>
<dbReference type="InterPro" id="IPR001647">
    <property type="entry name" value="HTH_TetR"/>
</dbReference>
<evidence type="ECO:0000313" key="8">
    <source>
        <dbReference type="EMBL" id="NUW37857.1"/>
    </source>
</evidence>
<keyword evidence="9" id="KW-1185">Reference proteome</keyword>
<evidence type="ECO:0000256" key="5">
    <source>
        <dbReference type="PROSITE-ProRule" id="PRU00335"/>
    </source>
</evidence>
<keyword evidence="2" id="KW-0805">Transcription regulation</keyword>
<feature type="domain" description="HTH tetR-type" evidence="7">
    <location>
        <begin position="10"/>
        <end position="69"/>
    </location>
</feature>
<dbReference type="Gene3D" id="1.10.357.10">
    <property type="entry name" value="Tetracycline Repressor, domain 2"/>
    <property type="match status" value="1"/>
</dbReference>
<dbReference type="PANTHER" id="PTHR30055:SF226">
    <property type="entry name" value="HTH-TYPE TRANSCRIPTIONAL REGULATOR PKSA"/>
    <property type="match status" value="1"/>
</dbReference>
<dbReference type="RefSeq" id="WP_175595308.1">
    <property type="nucleotide sequence ID" value="NZ_JABWGN010000024.1"/>
</dbReference>
<evidence type="ECO:0000256" key="3">
    <source>
        <dbReference type="ARBA" id="ARBA00023125"/>
    </source>
</evidence>
<evidence type="ECO:0000256" key="2">
    <source>
        <dbReference type="ARBA" id="ARBA00023015"/>
    </source>
</evidence>
<protein>
    <submittedName>
        <fullName evidence="8">TetR/AcrR family transcriptional regulator</fullName>
    </submittedName>
</protein>